<protein>
    <submittedName>
        <fullName evidence="7">Cytochrome c</fullName>
    </submittedName>
</protein>
<dbReference type="GO" id="GO:0020037">
    <property type="term" value="F:heme binding"/>
    <property type="evidence" value="ECO:0007669"/>
    <property type="project" value="InterPro"/>
</dbReference>
<evidence type="ECO:0000313" key="8">
    <source>
        <dbReference type="Proteomes" id="UP000262004"/>
    </source>
</evidence>
<evidence type="ECO:0000313" key="7">
    <source>
        <dbReference type="EMBL" id="BBD77189.1"/>
    </source>
</evidence>
<dbReference type="RefSeq" id="WP_119334949.1">
    <property type="nucleotide sequence ID" value="NZ_AP018558.1"/>
</dbReference>
<keyword evidence="5" id="KW-0732">Signal</keyword>
<keyword evidence="8" id="KW-1185">Reference proteome</keyword>
<evidence type="ECO:0000256" key="1">
    <source>
        <dbReference type="ARBA" id="ARBA00022617"/>
    </source>
</evidence>
<keyword evidence="3 4" id="KW-0408">Iron</keyword>
<keyword evidence="1 4" id="KW-0349">Heme</keyword>
<accession>A0A2Z6DXY9</accession>
<dbReference type="EMBL" id="AP018558">
    <property type="protein sequence ID" value="BBD77189.1"/>
    <property type="molecule type" value="Genomic_DNA"/>
</dbReference>
<reference evidence="7 8" key="1">
    <citation type="submission" date="2018-04" db="EMBL/GenBank/DDBJ databases">
        <title>Complete genome sequence of Hydrogenophilus thermoluteolus TH-1.</title>
        <authorList>
            <person name="Arai H."/>
        </authorList>
    </citation>
    <scope>NUCLEOTIDE SEQUENCE [LARGE SCALE GENOMIC DNA]</scope>
    <source>
        <strain evidence="7 8">TH-1</strain>
    </source>
</reference>
<dbReference type="GO" id="GO:0046872">
    <property type="term" value="F:metal ion binding"/>
    <property type="evidence" value="ECO:0007669"/>
    <property type="project" value="UniProtKB-KW"/>
</dbReference>
<feature type="chain" id="PRO_5016458161" evidence="5">
    <location>
        <begin position="29"/>
        <end position="122"/>
    </location>
</feature>
<dbReference type="KEGG" id="htl:HPTL_0921"/>
<keyword evidence="2 4" id="KW-0479">Metal-binding</keyword>
<gene>
    <name evidence="7" type="primary">nirC</name>
    <name evidence="7" type="ORF">HPTL_0921</name>
</gene>
<feature type="signal peptide" evidence="5">
    <location>
        <begin position="1"/>
        <end position="28"/>
    </location>
</feature>
<dbReference type="Pfam" id="PF13442">
    <property type="entry name" value="Cytochrome_CBB3"/>
    <property type="match status" value="1"/>
</dbReference>
<dbReference type="OrthoDB" id="8689082at2"/>
<evidence type="ECO:0000259" key="6">
    <source>
        <dbReference type="PROSITE" id="PS51007"/>
    </source>
</evidence>
<proteinExistence type="predicted"/>
<evidence type="ECO:0000256" key="5">
    <source>
        <dbReference type="SAM" id="SignalP"/>
    </source>
</evidence>
<organism evidence="7 8">
    <name type="scientific">Hydrogenophilus thermoluteolus</name>
    <name type="common">Pseudomonas hydrogenothermophila</name>
    <dbReference type="NCBI Taxonomy" id="297"/>
    <lineage>
        <taxon>Bacteria</taxon>
        <taxon>Pseudomonadati</taxon>
        <taxon>Pseudomonadota</taxon>
        <taxon>Hydrogenophilia</taxon>
        <taxon>Hydrogenophilales</taxon>
        <taxon>Hydrogenophilaceae</taxon>
        <taxon>Hydrogenophilus</taxon>
    </lineage>
</organism>
<feature type="domain" description="Cytochrome c" evidence="6">
    <location>
        <begin position="26"/>
        <end position="119"/>
    </location>
</feature>
<name>A0A2Z6DXY9_HYDTE</name>
<evidence type="ECO:0000256" key="2">
    <source>
        <dbReference type="ARBA" id="ARBA00022723"/>
    </source>
</evidence>
<dbReference type="AlphaFoldDB" id="A0A2Z6DXY9"/>
<dbReference type="InterPro" id="IPR036909">
    <property type="entry name" value="Cyt_c-like_dom_sf"/>
</dbReference>
<dbReference type="SUPFAM" id="SSF46626">
    <property type="entry name" value="Cytochrome c"/>
    <property type="match status" value="1"/>
</dbReference>
<dbReference type="Gene3D" id="1.10.760.10">
    <property type="entry name" value="Cytochrome c-like domain"/>
    <property type="match status" value="1"/>
</dbReference>
<dbReference type="Proteomes" id="UP000262004">
    <property type="component" value="Chromosome"/>
</dbReference>
<evidence type="ECO:0000256" key="3">
    <source>
        <dbReference type="ARBA" id="ARBA00023004"/>
    </source>
</evidence>
<evidence type="ECO:0000256" key="4">
    <source>
        <dbReference type="PROSITE-ProRule" id="PRU00433"/>
    </source>
</evidence>
<sequence>MVAKQSNLAIVHFAAQAIALLALPIAHAGAGDVISPAPTSERQRAIVHLVRQDCGACHGMTLQGGLGPPLTPEALAEKPTESLVATICQGRAGTPMPPFAPFLSEDEARWIVERLKQGFPSE</sequence>
<dbReference type="PROSITE" id="PS51007">
    <property type="entry name" value="CYTC"/>
    <property type="match status" value="1"/>
</dbReference>
<dbReference type="InterPro" id="IPR009056">
    <property type="entry name" value="Cyt_c-like_dom"/>
</dbReference>
<dbReference type="GO" id="GO:0009055">
    <property type="term" value="F:electron transfer activity"/>
    <property type="evidence" value="ECO:0007669"/>
    <property type="project" value="InterPro"/>
</dbReference>